<keyword evidence="4" id="KW-1185">Reference proteome</keyword>
<feature type="domain" description="Rab-GAP TBC" evidence="2">
    <location>
        <begin position="38"/>
        <end position="265"/>
    </location>
</feature>
<name>T1KET1_TETUR</name>
<dbReference type="Gene3D" id="1.10.8.270">
    <property type="entry name" value="putative rabgap domain of human tbc1 domain family member 14 like domains"/>
    <property type="match status" value="1"/>
</dbReference>
<proteinExistence type="predicted"/>
<dbReference type="SMART" id="SM00164">
    <property type="entry name" value="TBC"/>
    <property type="match status" value="1"/>
</dbReference>
<reference evidence="4" key="1">
    <citation type="submission" date="2011-08" db="EMBL/GenBank/DDBJ databases">
        <authorList>
            <person name="Rombauts S."/>
        </authorList>
    </citation>
    <scope>NUCLEOTIDE SEQUENCE</scope>
    <source>
        <strain evidence="4">London</strain>
    </source>
</reference>
<dbReference type="STRING" id="32264.T1KET1"/>
<dbReference type="OrthoDB" id="26371at2759"/>
<dbReference type="HOGENOM" id="CLU_018687_5_1_1"/>
<dbReference type="EMBL" id="CAEY01000028">
    <property type="status" value="NOT_ANNOTATED_CDS"/>
    <property type="molecule type" value="Genomic_DNA"/>
</dbReference>
<evidence type="ECO:0000313" key="4">
    <source>
        <dbReference type="Proteomes" id="UP000015104"/>
    </source>
</evidence>
<reference evidence="3" key="2">
    <citation type="submission" date="2015-06" db="UniProtKB">
        <authorList>
            <consortium name="EnsemblMetazoa"/>
        </authorList>
    </citation>
    <scope>IDENTIFICATION</scope>
</reference>
<dbReference type="Proteomes" id="UP000015104">
    <property type="component" value="Unassembled WGS sequence"/>
</dbReference>
<sequence>MSSTKQAMMDNKLIKFKKLIYQDEVTDLNELRSMAWAGVPPSVRHVTWKLLLGYLPVVREKRAAALARKRSDYQHYVEQYYNNNRCPDDEIWRQIHIDIPRMQPLVSIFQQEIVQRIFQRILYIYSIRHPASGYVQGMNDLVIPFFVVYLSEFMPTHSLSELDHVNVSTLSEEVLQGVEADSFWSLNKLLDSIQDNYTFAQPGIQSLVHLLSRVMSRIDSKLHNHLSSNNVNYLLFSFRWMNNLLIRELPLRCIIRLWDTYLAEGALTSSTANVSSSSTGSTLTSSLLESSNLTITNNSLGNGSPFAASFHLYVCAAFLRYWSKNLLQENDFQGLILYLQNLPTFHWGDNEVELLVADAYSLKETFTPNHLLSS</sequence>
<dbReference type="Pfam" id="PF00566">
    <property type="entry name" value="RabGAP-TBC"/>
    <property type="match status" value="1"/>
</dbReference>
<evidence type="ECO:0000259" key="2">
    <source>
        <dbReference type="PROSITE" id="PS50086"/>
    </source>
</evidence>
<organism evidence="3 4">
    <name type="scientific">Tetranychus urticae</name>
    <name type="common">Two-spotted spider mite</name>
    <dbReference type="NCBI Taxonomy" id="32264"/>
    <lineage>
        <taxon>Eukaryota</taxon>
        <taxon>Metazoa</taxon>
        <taxon>Ecdysozoa</taxon>
        <taxon>Arthropoda</taxon>
        <taxon>Chelicerata</taxon>
        <taxon>Arachnida</taxon>
        <taxon>Acari</taxon>
        <taxon>Acariformes</taxon>
        <taxon>Trombidiformes</taxon>
        <taxon>Prostigmata</taxon>
        <taxon>Eleutherengona</taxon>
        <taxon>Raphignathae</taxon>
        <taxon>Tetranychoidea</taxon>
        <taxon>Tetranychidae</taxon>
        <taxon>Tetranychus</taxon>
    </lineage>
</organism>
<evidence type="ECO:0000256" key="1">
    <source>
        <dbReference type="ARBA" id="ARBA00022468"/>
    </source>
</evidence>
<protein>
    <recommendedName>
        <fullName evidence="2">Rab-GAP TBC domain-containing protein</fullName>
    </recommendedName>
</protein>
<dbReference type="KEGG" id="tut:107363511"/>
<dbReference type="InterPro" id="IPR000195">
    <property type="entry name" value="Rab-GAP-TBC_dom"/>
</dbReference>
<dbReference type="FunFam" id="1.10.8.270:FF:000004">
    <property type="entry name" value="TBC1 domain family, member 22B"/>
    <property type="match status" value="1"/>
</dbReference>
<dbReference type="PANTHER" id="PTHR22957:SF26">
    <property type="entry name" value="LD44506P"/>
    <property type="match status" value="1"/>
</dbReference>
<dbReference type="InterPro" id="IPR035969">
    <property type="entry name" value="Rab-GAP_TBC_sf"/>
</dbReference>
<dbReference type="eggNOG" id="KOG1092">
    <property type="taxonomic scope" value="Eukaryota"/>
</dbReference>
<dbReference type="PANTHER" id="PTHR22957">
    <property type="entry name" value="TBC1 DOMAIN FAMILY MEMBER GTPASE-ACTIVATING PROTEIN"/>
    <property type="match status" value="1"/>
</dbReference>
<dbReference type="Gene3D" id="1.10.10.750">
    <property type="entry name" value="Ypt/Rab-GAP domain of gyp1p, domain 1"/>
    <property type="match status" value="1"/>
</dbReference>
<dbReference type="OMA" id="CLFVREF"/>
<dbReference type="GO" id="GO:0005096">
    <property type="term" value="F:GTPase activator activity"/>
    <property type="evidence" value="ECO:0007669"/>
    <property type="project" value="UniProtKB-KW"/>
</dbReference>
<dbReference type="SUPFAM" id="SSF47923">
    <property type="entry name" value="Ypt/Rab-GAP domain of gyp1p"/>
    <property type="match status" value="2"/>
</dbReference>
<gene>
    <name evidence="3" type="primary">107363511</name>
</gene>
<dbReference type="EnsemblMetazoa" id="tetur10g00640.1">
    <property type="protein sequence ID" value="tetur10g00640.1"/>
    <property type="gene ID" value="tetur10g00640"/>
</dbReference>
<dbReference type="Gene3D" id="1.10.472.80">
    <property type="entry name" value="Ypt/Rab-GAP domain of gyp1p, domain 3"/>
    <property type="match status" value="1"/>
</dbReference>
<dbReference type="PROSITE" id="PS50086">
    <property type="entry name" value="TBC_RABGAP"/>
    <property type="match status" value="1"/>
</dbReference>
<keyword evidence="1" id="KW-0343">GTPase activation</keyword>
<accession>T1KET1</accession>
<evidence type="ECO:0000313" key="3">
    <source>
        <dbReference type="EnsemblMetazoa" id="tetur10g00640.1"/>
    </source>
</evidence>
<dbReference type="AlphaFoldDB" id="T1KET1"/>